<proteinExistence type="predicted"/>
<dbReference type="AlphaFoldDB" id="A0A6G8F3V8"/>
<evidence type="ECO:0000313" key="1">
    <source>
        <dbReference type="EMBL" id="QIM10731.1"/>
    </source>
</evidence>
<name>A0A6G8F3V8_9PROT</name>
<gene>
    <name evidence="1" type="ORF">PlAlph_6230</name>
</gene>
<reference evidence="1" key="1">
    <citation type="journal article" date="2020" name="J. ISSAAS">
        <title>Lactobacilli and other gastrointestinal microbiota of Peromyscus leucopus, reservoir host for agents of Lyme disease and other zoonoses in North America.</title>
        <authorList>
            <person name="Milovic A."/>
            <person name="Bassam K."/>
            <person name="Shao H."/>
            <person name="Chatzistamou I."/>
            <person name="Tufts D.M."/>
            <person name="Diuk-Wasser M."/>
            <person name="Barbour A.G."/>
        </authorList>
    </citation>
    <scope>NUCLEOTIDE SEQUENCE</scope>
    <source>
        <strain evidence="1">LL90</strain>
    </source>
</reference>
<dbReference type="EMBL" id="MN990732">
    <property type="protein sequence ID" value="QIM10731.1"/>
    <property type="molecule type" value="Genomic_DNA"/>
</dbReference>
<accession>A0A6G8F3V8</accession>
<evidence type="ECO:0008006" key="2">
    <source>
        <dbReference type="Google" id="ProtNLM"/>
    </source>
</evidence>
<organism evidence="1">
    <name type="scientific">uncultured Alphaproteobacteria bacterium</name>
    <dbReference type="NCBI Taxonomy" id="91750"/>
    <lineage>
        <taxon>Bacteria</taxon>
        <taxon>Pseudomonadati</taxon>
        <taxon>Pseudomonadota</taxon>
        <taxon>Alphaproteobacteria</taxon>
        <taxon>environmental samples</taxon>
    </lineage>
</organism>
<sequence length="67" mass="7399">MKKFLAIILLAVLAGACGLINKQNLGLNRNTPQSVADKKEELVIPPNYNLRPEELAVRQEITDNQGL</sequence>
<protein>
    <recommendedName>
        <fullName evidence="2">Lipoprotein</fullName>
    </recommendedName>
</protein>
<dbReference type="PROSITE" id="PS51257">
    <property type="entry name" value="PROKAR_LIPOPROTEIN"/>
    <property type="match status" value="1"/>
</dbReference>